<gene>
    <name evidence="1" type="ORF">OFUS_LOCUS15149</name>
</gene>
<dbReference type="EMBL" id="CAIIXF020000007">
    <property type="protein sequence ID" value="CAH1789862.1"/>
    <property type="molecule type" value="Genomic_DNA"/>
</dbReference>
<evidence type="ECO:0000313" key="2">
    <source>
        <dbReference type="Proteomes" id="UP000749559"/>
    </source>
</evidence>
<keyword evidence="2" id="KW-1185">Reference proteome</keyword>
<dbReference type="Gene3D" id="1.25.40.20">
    <property type="entry name" value="Ankyrin repeat-containing domain"/>
    <property type="match status" value="1"/>
</dbReference>
<reference evidence="1" key="1">
    <citation type="submission" date="2022-03" db="EMBL/GenBank/DDBJ databases">
        <authorList>
            <person name="Martin C."/>
        </authorList>
    </citation>
    <scope>NUCLEOTIDE SEQUENCE</scope>
</reference>
<comment type="caution">
    <text evidence="1">The sequence shown here is derived from an EMBL/GenBank/DDBJ whole genome shotgun (WGS) entry which is preliminary data.</text>
</comment>
<protein>
    <submittedName>
        <fullName evidence="1">Uncharacterized protein</fullName>
    </submittedName>
</protein>
<dbReference type="InterPro" id="IPR002110">
    <property type="entry name" value="Ankyrin_rpt"/>
</dbReference>
<name>A0A8S4P8Y1_OWEFU</name>
<evidence type="ECO:0000313" key="1">
    <source>
        <dbReference type="EMBL" id="CAH1789862.1"/>
    </source>
</evidence>
<proteinExistence type="predicted"/>
<dbReference type="Pfam" id="PF12796">
    <property type="entry name" value="Ank_2"/>
    <property type="match status" value="1"/>
</dbReference>
<dbReference type="SUPFAM" id="SSF48403">
    <property type="entry name" value="Ankyrin repeat"/>
    <property type="match status" value="1"/>
</dbReference>
<dbReference type="Proteomes" id="UP000749559">
    <property type="component" value="Unassembled WGS sequence"/>
</dbReference>
<dbReference type="SMART" id="SM00248">
    <property type="entry name" value="ANK"/>
    <property type="match status" value="2"/>
</dbReference>
<dbReference type="InterPro" id="IPR036770">
    <property type="entry name" value="Ankyrin_rpt-contain_sf"/>
</dbReference>
<accession>A0A8S4P8Y1</accession>
<organism evidence="1 2">
    <name type="scientific">Owenia fusiformis</name>
    <name type="common">Polychaete worm</name>
    <dbReference type="NCBI Taxonomy" id="6347"/>
    <lineage>
        <taxon>Eukaryota</taxon>
        <taxon>Metazoa</taxon>
        <taxon>Spiralia</taxon>
        <taxon>Lophotrochozoa</taxon>
        <taxon>Annelida</taxon>
        <taxon>Polychaeta</taxon>
        <taxon>Sedentaria</taxon>
        <taxon>Canalipalpata</taxon>
        <taxon>Sabellida</taxon>
        <taxon>Oweniida</taxon>
        <taxon>Oweniidae</taxon>
        <taxon>Owenia</taxon>
    </lineage>
</organism>
<dbReference type="AlphaFoldDB" id="A0A8S4P8Y1"/>
<sequence length="175" mass="19612">MGICISVGRRTHGFSCLSLHEAAIRGHVDCLVFLLELGNGVNALQPENGKSPLDLAIQYHRDECTKEILSRGGRMGGDILIDLDNIQRPITCQQNENLETILYGNQETERYGFHGDTEHMDIQNVDAGRYKHLLARSYWLNTKDDCAGLVSTLHMMTAEEELINGRQMKPSASNR</sequence>